<accession>A0A915Q790</accession>
<proteinExistence type="predicted"/>
<reference evidence="2" key="1">
    <citation type="submission" date="2022-11" db="UniProtKB">
        <authorList>
            <consortium name="WormBaseParasite"/>
        </authorList>
    </citation>
    <scope>IDENTIFICATION</scope>
</reference>
<name>A0A915Q790_9BILA</name>
<evidence type="ECO:0000313" key="2">
    <source>
        <dbReference type="WBParaSite" id="sdigi.contig8.g911.t1"/>
    </source>
</evidence>
<protein>
    <submittedName>
        <fullName evidence="2">Uncharacterized protein</fullName>
    </submittedName>
</protein>
<sequence length="82" mass="9349">MIAESIKKYSNQMIMEKLPYGREILQTKNSRSVTQCLRVTNLQVGQLDIKQTRFAETIQGNANYWAQNRTRASIITALAEDG</sequence>
<organism evidence="1 2">
    <name type="scientific">Setaria digitata</name>
    <dbReference type="NCBI Taxonomy" id="48799"/>
    <lineage>
        <taxon>Eukaryota</taxon>
        <taxon>Metazoa</taxon>
        <taxon>Ecdysozoa</taxon>
        <taxon>Nematoda</taxon>
        <taxon>Chromadorea</taxon>
        <taxon>Rhabditida</taxon>
        <taxon>Spirurina</taxon>
        <taxon>Spiruromorpha</taxon>
        <taxon>Filarioidea</taxon>
        <taxon>Setariidae</taxon>
        <taxon>Setaria</taxon>
    </lineage>
</organism>
<dbReference type="WBParaSite" id="sdigi.contig8.g911.t1">
    <property type="protein sequence ID" value="sdigi.contig8.g911.t1"/>
    <property type="gene ID" value="sdigi.contig8.g911"/>
</dbReference>
<dbReference type="AlphaFoldDB" id="A0A915Q790"/>
<keyword evidence="1" id="KW-1185">Reference proteome</keyword>
<evidence type="ECO:0000313" key="1">
    <source>
        <dbReference type="Proteomes" id="UP000887581"/>
    </source>
</evidence>
<dbReference type="Proteomes" id="UP000887581">
    <property type="component" value="Unplaced"/>
</dbReference>